<keyword evidence="9" id="KW-0902">Two-component regulatory system</keyword>
<keyword evidence="12" id="KW-1185">Reference proteome</keyword>
<evidence type="ECO:0000313" key="12">
    <source>
        <dbReference type="Proteomes" id="UP001168883"/>
    </source>
</evidence>
<evidence type="ECO:0000256" key="1">
    <source>
        <dbReference type="ARBA" id="ARBA00000085"/>
    </source>
</evidence>
<evidence type="ECO:0000256" key="5">
    <source>
        <dbReference type="ARBA" id="ARBA00022679"/>
    </source>
</evidence>
<dbReference type="SUPFAM" id="SSF55874">
    <property type="entry name" value="ATPase domain of HSP90 chaperone/DNA topoisomerase II/histidine kinase"/>
    <property type="match status" value="1"/>
</dbReference>
<dbReference type="InterPro" id="IPR003594">
    <property type="entry name" value="HATPase_dom"/>
</dbReference>
<evidence type="ECO:0000256" key="9">
    <source>
        <dbReference type="ARBA" id="ARBA00023012"/>
    </source>
</evidence>
<comment type="catalytic activity">
    <reaction evidence="1">
        <text>ATP + protein L-histidine = ADP + protein N-phospho-L-histidine.</text>
        <dbReference type="EC" id="2.7.13.3"/>
    </reaction>
</comment>
<dbReference type="Gene3D" id="1.10.287.130">
    <property type="match status" value="1"/>
</dbReference>
<dbReference type="PANTHER" id="PTHR45453">
    <property type="entry name" value="PHOSPHATE REGULON SENSOR PROTEIN PHOR"/>
    <property type="match status" value="1"/>
</dbReference>
<dbReference type="CDD" id="cd00075">
    <property type="entry name" value="HATPase"/>
    <property type="match status" value="1"/>
</dbReference>
<evidence type="ECO:0000256" key="4">
    <source>
        <dbReference type="ARBA" id="ARBA00022553"/>
    </source>
</evidence>
<protein>
    <recommendedName>
        <fullName evidence="3">histidine kinase</fullName>
        <ecNumber evidence="3">2.7.13.3</ecNumber>
    </recommendedName>
</protein>
<dbReference type="SMART" id="SM00387">
    <property type="entry name" value="HATPase_c"/>
    <property type="match status" value="1"/>
</dbReference>
<evidence type="ECO:0000256" key="2">
    <source>
        <dbReference type="ARBA" id="ARBA00004370"/>
    </source>
</evidence>
<keyword evidence="7 11" id="KW-0418">Kinase</keyword>
<comment type="subcellular location">
    <subcellularLocation>
        <location evidence="2">Membrane</location>
    </subcellularLocation>
</comment>
<dbReference type="Pfam" id="PF00512">
    <property type="entry name" value="HisKA"/>
    <property type="match status" value="1"/>
</dbReference>
<feature type="domain" description="Histidine kinase" evidence="10">
    <location>
        <begin position="88"/>
        <end position="284"/>
    </location>
</feature>
<evidence type="ECO:0000259" key="10">
    <source>
        <dbReference type="PROSITE" id="PS50109"/>
    </source>
</evidence>
<dbReference type="PANTHER" id="PTHR45453:SF1">
    <property type="entry name" value="PHOSPHATE REGULON SENSOR PROTEIN PHOR"/>
    <property type="match status" value="1"/>
</dbReference>
<evidence type="ECO:0000313" key="11">
    <source>
        <dbReference type="EMBL" id="MDO3675452.1"/>
    </source>
</evidence>
<evidence type="ECO:0000256" key="7">
    <source>
        <dbReference type="ARBA" id="ARBA00022777"/>
    </source>
</evidence>
<dbReference type="CDD" id="cd00082">
    <property type="entry name" value="HisKA"/>
    <property type="match status" value="1"/>
</dbReference>
<gene>
    <name evidence="11" type="ORF">Q3C12_00440</name>
</gene>
<dbReference type="EC" id="2.7.13.3" evidence="3"/>
<dbReference type="InterPro" id="IPR004358">
    <property type="entry name" value="Sig_transdc_His_kin-like_C"/>
</dbReference>
<dbReference type="SUPFAM" id="SSF47384">
    <property type="entry name" value="Homodimeric domain of signal transducing histidine kinase"/>
    <property type="match status" value="1"/>
</dbReference>
<keyword evidence="6" id="KW-0547">Nucleotide-binding</keyword>
<dbReference type="InterPro" id="IPR036097">
    <property type="entry name" value="HisK_dim/P_sf"/>
</dbReference>
<keyword evidence="8" id="KW-0067">ATP-binding</keyword>
<dbReference type="PROSITE" id="PS50109">
    <property type="entry name" value="HIS_KIN"/>
    <property type="match status" value="1"/>
</dbReference>
<keyword evidence="4" id="KW-0597">Phosphoprotein</keyword>
<dbReference type="Gene3D" id="3.30.565.10">
    <property type="entry name" value="Histidine kinase-like ATPase, C-terminal domain"/>
    <property type="match status" value="1"/>
</dbReference>
<dbReference type="InterPro" id="IPR036890">
    <property type="entry name" value="HATPase_C_sf"/>
</dbReference>
<name>A0ABT8V5A6_9BACL</name>
<comment type="caution">
    <text evidence="11">The sequence shown here is derived from an EMBL/GenBank/DDBJ whole genome shotgun (WGS) entry which is preliminary data.</text>
</comment>
<sequence>MLYVVCFVLAIAAAALIRLYYLKRELKLVTRQLQSYTQGFTEKKVDIALFDQDLEKLAGEINKMIDLLVQANALRRRTENELKQGIANISHDLRTPLTSILGYIQLMESDNISEAERQEYLTIAKSRTKRLQILLNEFLDLSVIESADFELKPEKVDMNVLIANVLLSFYDRFNERGLETSIQLPNDKIMVYGDESSIQRVVENLLANVAAHAVSHVSIRLEKRQEDVVLSISNRTRHITEQDVDKLFDRFYKVDSARSGKGTGLGLTIARSLMLKMNGELTAELQADLLTMKCEWKLEERRRNFEIL</sequence>
<dbReference type="GO" id="GO:0016301">
    <property type="term" value="F:kinase activity"/>
    <property type="evidence" value="ECO:0007669"/>
    <property type="project" value="UniProtKB-KW"/>
</dbReference>
<evidence type="ECO:0000256" key="8">
    <source>
        <dbReference type="ARBA" id="ARBA00022840"/>
    </source>
</evidence>
<dbReference type="InterPro" id="IPR003661">
    <property type="entry name" value="HisK_dim/P_dom"/>
</dbReference>
<organism evidence="11 12">
    <name type="scientific">Paenibacillus ehimensis</name>
    <dbReference type="NCBI Taxonomy" id="79264"/>
    <lineage>
        <taxon>Bacteria</taxon>
        <taxon>Bacillati</taxon>
        <taxon>Bacillota</taxon>
        <taxon>Bacilli</taxon>
        <taxon>Bacillales</taxon>
        <taxon>Paenibacillaceae</taxon>
        <taxon>Paenibacillus</taxon>
    </lineage>
</organism>
<evidence type="ECO:0000256" key="6">
    <source>
        <dbReference type="ARBA" id="ARBA00022741"/>
    </source>
</evidence>
<evidence type="ECO:0000256" key="3">
    <source>
        <dbReference type="ARBA" id="ARBA00012438"/>
    </source>
</evidence>
<dbReference type="RefSeq" id="WP_302876954.1">
    <property type="nucleotide sequence ID" value="NZ_JAUMKJ010000001.1"/>
</dbReference>
<dbReference type="Proteomes" id="UP001168883">
    <property type="component" value="Unassembled WGS sequence"/>
</dbReference>
<accession>A0ABT8V5A6</accession>
<proteinExistence type="predicted"/>
<dbReference type="Pfam" id="PF02518">
    <property type="entry name" value="HATPase_c"/>
    <property type="match status" value="1"/>
</dbReference>
<reference evidence="11" key="1">
    <citation type="submission" date="2023-07" db="EMBL/GenBank/DDBJ databases">
        <authorList>
            <person name="Aktuganov G."/>
            <person name="Boyko T."/>
            <person name="Delegan Y."/>
            <person name="Galimzianova N."/>
            <person name="Gilvanova E."/>
            <person name="Korobov V."/>
            <person name="Kuzmina L."/>
            <person name="Melentiev A."/>
            <person name="Milman P."/>
            <person name="Ryabova A."/>
            <person name="Stupak E."/>
            <person name="Yasakov T."/>
            <person name="Zharikova N."/>
            <person name="Zhurenko E."/>
        </authorList>
    </citation>
    <scope>NUCLEOTIDE SEQUENCE</scope>
    <source>
        <strain evidence="11">IB-739</strain>
    </source>
</reference>
<dbReference type="InterPro" id="IPR050351">
    <property type="entry name" value="BphY/WalK/GraS-like"/>
</dbReference>
<dbReference type="InterPro" id="IPR005467">
    <property type="entry name" value="His_kinase_dom"/>
</dbReference>
<keyword evidence="5" id="KW-0808">Transferase</keyword>
<dbReference type="EMBL" id="JAUMKJ010000001">
    <property type="protein sequence ID" value="MDO3675452.1"/>
    <property type="molecule type" value="Genomic_DNA"/>
</dbReference>
<dbReference type="SMART" id="SM00388">
    <property type="entry name" value="HisKA"/>
    <property type="match status" value="1"/>
</dbReference>
<dbReference type="PRINTS" id="PR00344">
    <property type="entry name" value="BCTRLSENSOR"/>
</dbReference>